<dbReference type="Proteomes" id="UP000093412">
    <property type="component" value="Unassembled WGS sequence"/>
</dbReference>
<sequence length="163" mass="17001">MNHVTFVGNLTRDPEVVFSPSGLARAKVSIALDLPPTRDGEKERDPEFRNITVFGKQGENVGESLSKGDRIVVVARSETYKVAVQVDGEDKTVVATSYVAQHIGPELRFSTAKPVRNRKAGHSNGNGSSNGTSNAAAPAARQQAAAPAATAAPAAAADGSDDF</sequence>
<organism evidence="5 6">
    <name type="scientific">Oerskovia enterophila</name>
    <dbReference type="NCBI Taxonomy" id="43678"/>
    <lineage>
        <taxon>Bacteria</taxon>
        <taxon>Bacillati</taxon>
        <taxon>Actinomycetota</taxon>
        <taxon>Actinomycetes</taxon>
        <taxon>Micrococcales</taxon>
        <taxon>Cellulomonadaceae</taxon>
        <taxon>Oerskovia</taxon>
    </lineage>
</organism>
<dbReference type="InterPro" id="IPR012340">
    <property type="entry name" value="NA-bd_OB-fold"/>
</dbReference>
<dbReference type="RefSeq" id="WP_068623939.1">
    <property type="nucleotide sequence ID" value="NZ_MAQA01000003.1"/>
</dbReference>
<gene>
    <name evidence="5" type="primary">ssb_1</name>
    <name evidence="5" type="ORF">OERS_03810</name>
</gene>
<name>A0ABX2Y8A4_9CELL</name>
<reference evidence="5 6" key="1">
    <citation type="submission" date="2016-06" db="EMBL/GenBank/DDBJ databases">
        <title>Genome sequence of Oerskovia enterophila DSM 43852.</title>
        <authorList>
            <person name="Poehlein A."/>
            <person name="Jag V."/>
            <person name="Bengelsdorf F.R."/>
            <person name="Daniel R."/>
            <person name="Duerre P."/>
        </authorList>
    </citation>
    <scope>NUCLEOTIDE SEQUENCE [LARGE SCALE GENOMIC DNA]</scope>
    <source>
        <strain evidence="5 6">DSM 43852</strain>
    </source>
</reference>
<dbReference type="InterPro" id="IPR011344">
    <property type="entry name" value="ssDNA-bd"/>
</dbReference>
<dbReference type="PIRSF" id="PIRSF002070">
    <property type="entry name" value="SSB"/>
    <property type="match status" value="1"/>
</dbReference>
<dbReference type="GO" id="GO:0003677">
    <property type="term" value="F:DNA binding"/>
    <property type="evidence" value="ECO:0007669"/>
    <property type="project" value="UniProtKB-KW"/>
</dbReference>
<evidence type="ECO:0000313" key="6">
    <source>
        <dbReference type="Proteomes" id="UP000093412"/>
    </source>
</evidence>
<evidence type="ECO:0000256" key="3">
    <source>
        <dbReference type="RuleBase" id="RU000524"/>
    </source>
</evidence>
<dbReference type="CDD" id="cd04496">
    <property type="entry name" value="SSB_OBF"/>
    <property type="match status" value="1"/>
</dbReference>
<dbReference type="NCBIfam" id="TIGR00621">
    <property type="entry name" value="ssb"/>
    <property type="match status" value="1"/>
</dbReference>
<evidence type="ECO:0000313" key="5">
    <source>
        <dbReference type="EMBL" id="OCI32789.1"/>
    </source>
</evidence>
<dbReference type="Pfam" id="PF00436">
    <property type="entry name" value="SSB"/>
    <property type="match status" value="1"/>
</dbReference>
<dbReference type="PROSITE" id="PS50935">
    <property type="entry name" value="SSB"/>
    <property type="match status" value="1"/>
</dbReference>
<dbReference type="Gene3D" id="2.40.50.140">
    <property type="entry name" value="Nucleic acid-binding proteins"/>
    <property type="match status" value="1"/>
</dbReference>
<keyword evidence="6" id="KW-1185">Reference proteome</keyword>
<accession>A0ABX2Y8A4</accession>
<evidence type="ECO:0000256" key="1">
    <source>
        <dbReference type="ARBA" id="ARBA00023125"/>
    </source>
</evidence>
<dbReference type="EMBL" id="MAQA01000003">
    <property type="protein sequence ID" value="OCI32789.1"/>
    <property type="molecule type" value="Genomic_DNA"/>
</dbReference>
<keyword evidence="1 2" id="KW-0238">DNA-binding</keyword>
<dbReference type="SUPFAM" id="SSF50249">
    <property type="entry name" value="Nucleic acid-binding proteins"/>
    <property type="match status" value="1"/>
</dbReference>
<dbReference type="PANTHER" id="PTHR10302">
    <property type="entry name" value="SINGLE-STRANDED DNA-BINDING PROTEIN"/>
    <property type="match status" value="1"/>
</dbReference>
<feature type="compositionally biased region" description="Low complexity" evidence="4">
    <location>
        <begin position="122"/>
        <end position="157"/>
    </location>
</feature>
<dbReference type="PANTHER" id="PTHR10302:SF27">
    <property type="entry name" value="SINGLE-STRANDED DNA-BINDING PROTEIN"/>
    <property type="match status" value="1"/>
</dbReference>
<evidence type="ECO:0000256" key="4">
    <source>
        <dbReference type="SAM" id="MobiDB-lite"/>
    </source>
</evidence>
<dbReference type="InterPro" id="IPR000424">
    <property type="entry name" value="Primosome_PriB/ssb"/>
</dbReference>
<proteinExistence type="predicted"/>
<feature type="region of interest" description="Disordered" evidence="4">
    <location>
        <begin position="106"/>
        <end position="163"/>
    </location>
</feature>
<evidence type="ECO:0000256" key="2">
    <source>
        <dbReference type="PIRNR" id="PIRNR002070"/>
    </source>
</evidence>
<protein>
    <recommendedName>
        <fullName evidence="2 3">Single-stranded DNA-binding protein</fullName>
    </recommendedName>
</protein>
<comment type="caution">
    <text evidence="5">The sequence shown here is derived from an EMBL/GenBank/DDBJ whole genome shotgun (WGS) entry which is preliminary data.</text>
</comment>